<comment type="caution">
    <text evidence="2">The sequence shown here is derived from an EMBL/GenBank/DDBJ whole genome shotgun (WGS) entry which is preliminary data.</text>
</comment>
<dbReference type="EMBL" id="RCNT01000002">
    <property type="protein sequence ID" value="RMA43213.1"/>
    <property type="molecule type" value="Genomic_DNA"/>
</dbReference>
<proteinExistence type="predicted"/>
<gene>
    <name evidence="2" type="ORF">D9R08_06220</name>
</gene>
<feature type="compositionally biased region" description="Basic and acidic residues" evidence="1">
    <location>
        <begin position="101"/>
        <end position="126"/>
    </location>
</feature>
<evidence type="ECO:0000313" key="2">
    <source>
        <dbReference type="EMBL" id="RMA43213.1"/>
    </source>
</evidence>
<dbReference type="OrthoDB" id="7658888at2"/>
<sequence length="126" mass="13660">MQKYEYKVVPAPEKGVKTKGVKPGTPRFAQTLENLMNGLGAEGWEYIRADTLPCTERAGLTGSQTVYRNVLIFRRGLEGDTGETAETAADPILIEAMTDPEPDHTGETAEPDAAHDSPREDSIAAQ</sequence>
<evidence type="ECO:0000256" key="1">
    <source>
        <dbReference type="SAM" id="MobiDB-lite"/>
    </source>
</evidence>
<feature type="region of interest" description="Disordered" evidence="1">
    <location>
        <begin position="78"/>
        <end position="126"/>
    </location>
</feature>
<dbReference type="AlphaFoldDB" id="A0A3L9YAD1"/>
<dbReference type="Proteomes" id="UP000281343">
    <property type="component" value="Unassembled WGS sequence"/>
</dbReference>
<accession>A0A3L9YAD1</accession>
<keyword evidence="3" id="KW-1185">Reference proteome</keyword>
<evidence type="ECO:0000313" key="3">
    <source>
        <dbReference type="Proteomes" id="UP000281343"/>
    </source>
</evidence>
<organism evidence="2 3">
    <name type="scientific">Rhodophyticola porphyridii</name>
    <dbReference type="NCBI Taxonomy" id="1852017"/>
    <lineage>
        <taxon>Bacteria</taxon>
        <taxon>Pseudomonadati</taxon>
        <taxon>Pseudomonadota</taxon>
        <taxon>Alphaproteobacteria</taxon>
        <taxon>Rhodobacterales</taxon>
        <taxon>Roseobacteraceae</taxon>
        <taxon>Rhodophyticola</taxon>
    </lineage>
</organism>
<reference evidence="2 3" key="1">
    <citation type="submission" date="2018-10" db="EMBL/GenBank/DDBJ databases">
        <authorList>
            <person name="Jung H.S."/>
            <person name="Jeon C.O."/>
        </authorList>
    </citation>
    <scope>NUCLEOTIDE SEQUENCE [LARGE SCALE GENOMIC DNA]</scope>
    <source>
        <strain evidence="2 3">MA-7-27</strain>
    </source>
</reference>
<dbReference type="RefSeq" id="WP_121897147.1">
    <property type="nucleotide sequence ID" value="NZ_RCNT01000002.1"/>
</dbReference>
<protein>
    <submittedName>
        <fullName evidence="2">DUF4177 domain-containing protein</fullName>
    </submittedName>
</protein>
<name>A0A3L9YAD1_9RHOB</name>